<feature type="region of interest" description="Disordered" evidence="1">
    <location>
        <begin position="78"/>
        <end position="97"/>
    </location>
</feature>
<organism evidence="2 3">
    <name type="scientific">Fasciola gigantica</name>
    <name type="common">Giant liver fluke</name>
    <dbReference type="NCBI Taxonomy" id="46835"/>
    <lineage>
        <taxon>Eukaryota</taxon>
        <taxon>Metazoa</taxon>
        <taxon>Spiralia</taxon>
        <taxon>Lophotrochozoa</taxon>
        <taxon>Platyhelminthes</taxon>
        <taxon>Trematoda</taxon>
        <taxon>Digenea</taxon>
        <taxon>Plagiorchiida</taxon>
        <taxon>Echinostomata</taxon>
        <taxon>Echinostomatoidea</taxon>
        <taxon>Fasciolidae</taxon>
        <taxon>Fasciola</taxon>
    </lineage>
</organism>
<name>A0A504YUC8_FASGI</name>
<evidence type="ECO:0000256" key="1">
    <source>
        <dbReference type="SAM" id="MobiDB-lite"/>
    </source>
</evidence>
<dbReference type="AlphaFoldDB" id="A0A504YUC8"/>
<comment type="caution">
    <text evidence="2">The sequence shown here is derived from an EMBL/GenBank/DDBJ whole genome shotgun (WGS) entry which is preliminary data.</text>
</comment>
<evidence type="ECO:0000313" key="3">
    <source>
        <dbReference type="Proteomes" id="UP000316759"/>
    </source>
</evidence>
<dbReference type="Proteomes" id="UP000316759">
    <property type="component" value="Unassembled WGS sequence"/>
</dbReference>
<protein>
    <submittedName>
        <fullName evidence="2">Uncharacterized protein</fullName>
    </submittedName>
</protein>
<sequence>MARYSETAPQLSIVIRGEQSNQVRFTAVYLKTACKRPTNNSEHVKRTSRSVKSQLVCHVIKPPRSYLEDNKRLFDTGRNLLQDKENKARKLTSTEIE</sequence>
<accession>A0A504YUC8</accession>
<gene>
    <name evidence="2" type="ORF">FGIG_00234</name>
</gene>
<evidence type="ECO:0000313" key="2">
    <source>
        <dbReference type="EMBL" id="TPP65622.1"/>
    </source>
</evidence>
<feature type="compositionally biased region" description="Basic and acidic residues" evidence="1">
    <location>
        <begin position="78"/>
        <end position="88"/>
    </location>
</feature>
<reference evidence="2 3" key="1">
    <citation type="submission" date="2019-04" db="EMBL/GenBank/DDBJ databases">
        <title>Annotation for the trematode Fasciola gigantica.</title>
        <authorList>
            <person name="Choi Y.-J."/>
        </authorList>
    </citation>
    <scope>NUCLEOTIDE SEQUENCE [LARGE SCALE GENOMIC DNA]</scope>
    <source>
        <strain evidence="2">Uganda_cow_1</strain>
    </source>
</reference>
<keyword evidence="3" id="KW-1185">Reference proteome</keyword>
<proteinExistence type="predicted"/>
<dbReference type="EMBL" id="SUNJ01002929">
    <property type="protein sequence ID" value="TPP65622.1"/>
    <property type="molecule type" value="Genomic_DNA"/>
</dbReference>